<dbReference type="GO" id="GO:0003682">
    <property type="term" value="F:chromatin binding"/>
    <property type="evidence" value="ECO:0007669"/>
    <property type="project" value="TreeGrafter"/>
</dbReference>
<organism evidence="8 9">
    <name type="scientific">Diploptera punctata</name>
    <name type="common">Pacific beetle cockroach</name>
    <dbReference type="NCBI Taxonomy" id="6984"/>
    <lineage>
        <taxon>Eukaryota</taxon>
        <taxon>Metazoa</taxon>
        <taxon>Ecdysozoa</taxon>
        <taxon>Arthropoda</taxon>
        <taxon>Hexapoda</taxon>
        <taxon>Insecta</taxon>
        <taxon>Pterygota</taxon>
        <taxon>Neoptera</taxon>
        <taxon>Polyneoptera</taxon>
        <taxon>Dictyoptera</taxon>
        <taxon>Blattodea</taxon>
        <taxon>Blaberoidea</taxon>
        <taxon>Blaberidae</taxon>
        <taxon>Diplopterinae</taxon>
        <taxon>Diploptera</taxon>
    </lineage>
</organism>
<evidence type="ECO:0000256" key="5">
    <source>
        <dbReference type="ARBA" id="ARBA00044677"/>
    </source>
</evidence>
<dbReference type="PANTHER" id="PTHR31399">
    <property type="entry name" value="DNA-DIRECTED PRIMASE / POLYMERASE PROTEIN"/>
    <property type="match status" value="1"/>
</dbReference>
<reference evidence="8" key="2">
    <citation type="submission" date="2023-05" db="EMBL/GenBank/DDBJ databases">
        <authorList>
            <person name="Fouks B."/>
        </authorList>
    </citation>
    <scope>NUCLEOTIDE SEQUENCE</scope>
    <source>
        <strain evidence="8">Stay&amp;Tobe</strain>
        <tissue evidence="8">Testes</tissue>
    </source>
</reference>
<evidence type="ECO:0000256" key="3">
    <source>
        <dbReference type="ARBA" id="ARBA00022932"/>
    </source>
</evidence>
<dbReference type="GO" id="GO:0005759">
    <property type="term" value="C:mitochondrial matrix"/>
    <property type="evidence" value="ECO:0007669"/>
    <property type="project" value="TreeGrafter"/>
</dbReference>
<evidence type="ECO:0000256" key="2">
    <source>
        <dbReference type="ARBA" id="ARBA00012417"/>
    </source>
</evidence>
<dbReference type="GO" id="GO:0031297">
    <property type="term" value="P:replication fork processing"/>
    <property type="evidence" value="ECO:0007669"/>
    <property type="project" value="TreeGrafter"/>
</dbReference>
<dbReference type="EC" id="2.7.7.102" evidence="6"/>
<dbReference type="GO" id="GO:0006264">
    <property type="term" value="P:mitochondrial DNA replication"/>
    <property type="evidence" value="ECO:0007669"/>
    <property type="project" value="TreeGrafter"/>
</dbReference>
<proteinExistence type="inferred from homology"/>
<protein>
    <recommendedName>
        <fullName evidence="4">DNA-directed primase/polymerase protein</fullName>
        <ecNumber evidence="6">2.7.7.102</ecNumber>
        <ecNumber evidence="2">2.7.7.7</ecNumber>
    </recommendedName>
</protein>
<reference evidence="8" key="1">
    <citation type="journal article" date="2023" name="IScience">
        <title>Live-bearing cockroach genome reveals convergent evolutionary mechanisms linked to viviparity in insects and beyond.</title>
        <authorList>
            <person name="Fouks B."/>
            <person name="Harrison M.C."/>
            <person name="Mikhailova A.A."/>
            <person name="Marchal E."/>
            <person name="English S."/>
            <person name="Carruthers M."/>
            <person name="Jennings E.C."/>
            <person name="Chiamaka E.L."/>
            <person name="Frigard R.A."/>
            <person name="Pippel M."/>
            <person name="Attardo G.M."/>
            <person name="Benoit J.B."/>
            <person name="Bornberg-Bauer E."/>
            <person name="Tobe S.S."/>
        </authorList>
    </citation>
    <scope>NUCLEOTIDE SEQUENCE</scope>
    <source>
        <strain evidence="8">Stay&amp;Tobe</strain>
    </source>
</reference>
<sequence>MDKSTNNVKEPQHFTFGVCQFYGKKQHDENNLKKETDEQKLKNGVSILRKWPRQLDLTATWKIFKKQQGVLEFIHTKKSGLMAFAFQDKFGQRLFLAAHPVVFWFYDTKRNLHDRHSYEIITEHSVCKLYFDLEFNKEINSYRNGNTMTDLFIRIVCYFIREEWGIVVSRQHVFDLDSTTVEKFSRHLVFIIPNVAFEDNYNVGNFVKYMCYKIREYINDPNKSDTFCGISKADVSNLLVVDRKGSSKLFCDEAVYTKNRHFRLYMSTKQNKTAPLVLSDSNQYNPSRIKKTDIEQQLFLDSLITYFNENIDNFRVLKFISQCDKEQTNKCSSKSAVNVISNRNTVSPYPQVDKFINDLVSPGKIWRWFYFSCSNLLAYDIVGYRYCGNIGREHRSNNIKYIVNLENFSYYQKCHDPDCSNFRSAEYKLPLEVIFFLEDDNIFDSEDNQSFPAFVGQFGLLEEEFVNLVDAVECIENDISVSNDIPDYGISDRDLCLLDDLRKHD</sequence>
<keyword evidence="9" id="KW-1185">Reference proteome</keyword>
<evidence type="ECO:0000256" key="6">
    <source>
        <dbReference type="ARBA" id="ARBA00044768"/>
    </source>
</evidence>
<dbReference type="Proteomes" id="UP001233999">
    <property type="component" value="Unassembled WGS sequence"/>
</dbReference>
<comment type="similarity">
    <text evidence="1">Belongs to the eukaryotic-type primase small subunit family.</text>
</comment>
<keyword evidence="3" id="KW-0808">Transferase</keyword>
<dbReference type="EMBL" id="JASPKZ010008385">
    <property type="protein sequence ID" value="KAJ9579581.1"/>
    <property type="molecule type" value="Genomic_DNA"/>
</dbReference>
<dbReference type="GO" id="GO:0005634">
    <property type="term" value="C:nucleus"/>
    <property type="evidence" value="ECO:0007669"/>
    <property type="project" value="TreeGrafter"/>
</dbReference>
<evidence type="ECO:0000313" key="9">
    <source>
        <dbReference type="Proteomes" id="UP001233999"/>
    </source>
</evidence>
<evidence type="ECO:0000313" key="8">
    <source>
        <dbReference type="EMBL" id="KAJ9579581.1"/>
    </source>
</evidence>
<name>A0AAD8E7C9_DIPPU</name>
<dbReference type="EC" id="2.7.7.7" evidence="2"/>
<dbReference type="AlphaFoldDB" id="A0AAD8E7C9"/>
<dbReference type="InterPro" id="IPR044917">
    <property type="entry name" value="PRIMPOL"/>
</dbReference>
<evidence type="ECO:0000256" key="7">
    <source>
        <dbReference type="ARBA" id="ARBA00047303"/>
    </source>
</evidence>
<comment type="caution">
    <text evidence="8">The sequence shown here is derived from an EMBL/GenBank/DDBJ whole genome shotgun (WGS) entry which is preliminary data.</text>
</comment>
<dbReference type="GO" id="GO:0009411">
    <property type="term" value="P:response to UV"/>
    <property type="evidence" value="ECO:0007669"/>
    <property type="project" value="TreeGrafter"/>
</dbReference>
<evidence type="ECO:0000256" key="4">
    <source>
        <dbReference type="ARBA" id="ARBA00026139"/>
    </source>
</evidence>
<dbReference type="GO" id="GO:0003887">
    <property type="term" value="F:DNA-directed DNA polymerase activity"/>
    <property type="evidence" value="ECO:0007669"/>
    <property type="project" value="UniProtKB-KW"/>
</dbReference>
<evidence type="ECO:0000256" key="1">
    <source>
        <dbReference type="ARBA" id="ARBA00009762"/>
    </source>
</evidence>
<dbReference type="Pfam" id="PF03121">
    <property type="entry name" value="Herpes_UL52"/>
    <property type="match status" value="1"/>
</dbReference>
<keyword evidence="3" id="KW-0239">DNA-directed DNA polymerase</keyword>
<accession>A0AAD8E7C9</accession>
<comment type="catalytic activity">
    <reaction evidence="5">
        <text>ssDNA + n NTP = ssDNA/pppN(pN)n-1 hybrid + (n-1) diphosphate.</text>
        <dbReference type="EC" id="2.7.7.102"/>
    </reaction>
</comment>
<keyword evidence="3" id="KW-0548">Nucleotidyltransferase</keyword>
<gene>
    <name evidence="8" type="ORF">L9F63_004766</name>
</gene>
<comment type="catalytic activity">
    <reaction evidence="7">
        <text>DNA(n) + a 2'-deoxyribonucleoside 5'-triphosphate = DNA(n+1) + diphosphate</text>
        <dbReference type="Rhea" id="RHEA:22508"/>
        <dbReference type="Rhea" id="RHEA-COMP:17339"/>
        <dbReference type="Rhea" id="RHEA-COMP:17340"/>
        <dbReference type="ChEBI" id="CHEBI:33019"/>
        <dbReference type="ChEBI" id="CHEBI:61560"/>
        <dbReference type="ChEBI" id="CHEBI:173112"/>
        <dbReference type="EC" id="2.7.7.7"/>
    </reaction>
    <physiologicalReaction direction="left-to-right" evidence="7">
        <dbReference type="Rhea" id="RHEA:22509"/>
    </physiologicalReaction>
</comment>
<dbReference type="PANTHER" id="PTHR31399:SF0">
    <property type="entry name" value="DNA-DIRECTED PRIMASE_POLYMERASE PROTEIN"/>
    <property type="match status" value="1"/>
</dbReference>
<dbReference type="GO" id="GO:0042276">
    <property type="term" value="P:error-prone translesion synthesis"/>
    <property type="evidence" value="ECO:0007669"/>
    <property type="project" value="InterPro"/>
</dbReference>